<dbReference type="PANTHER" id="PTHR42085">
    <property type="entry name" value="F-BOX DOMAIN-CONTAINING PROTEIN"/>
    <property type="match status" value="1"/>
</dbReference>
<evidence type="ECO:0000313" key="3">
    <source>
        <dbReference type="Proteomes" id="UP001175000"/>
    </source>
</evidence>
<reference evidence="2" key="1">
    <citation type="submission" date="2023-06" db="EMBL/GenBank/DDBJ databases">
        <title>Genome-scale phylogeny and comparative genomics of the fungal order Sordariales.</title>
        <authorList>
            <consortium name="Lawrence Berkeley National Laboratory"/>
            <person name="Hensen N."/>
            <person name="Bonometti L."/>
            <person name="Westerberg I."/>
            <person name="Brannstrom I.O."/>
            <person name="Guillou S."/>
            <person name="Cros-Aarteil S."/>
            <person name="Calhoun S."/>
            <person name="Haridas S."/>
            <person name="Kuo A."/>
            <person name="Mondo S."/>
            <person name="Pangilinan J."/>
            <person name="Riley R."/>
            <person name="Labutti K."/>
            <person name="Andreopoulos B."/>
            <person name="Lipzen A."/>
            <person name="Chen C."/>
            <person name="Yanf M."/>
            <person name="Daum C."/>
            <person name="Ng V."/>
            <person name="Clum A."/>
            <person name="Steindorff A."/>
            <person name="Ohm R."/>
            <person name="Martin F."/>
            <person name="Silar P."/>
            <person name="Natvig D."/>
            <person name="Lalanne C."/>
            <person name="Gautier V."/>
            <person name="Ament-Velasquez S.L."/>
            <person name="Kruys A."/>
            <person name="Hutchinson M.I."/>
            <person name="Powell A.J."/>
            <person name="Barry K."/>
            <person name="Miller A.N."/>
            <person name="Grigoriev I.V."/>
            <person name="Debuchy R."/>
            <person name="Gladieux P."/>
            <person name="Thoren M.H."/>
            <person name="Johannesson H."/>
        </authorList>
    </citation>
    <scope>NUCLEOTIDE SEQUENCE</scope>
    <source>
        <strain evidence="2">CBS 606.72</strain>
    </source>
</reference>
<organism evidence="2 3">
    <name type="scientific">Immersiella caudata</name>
    <dbReference type="NCBI Taxonomy" id="314043"/>
    <lineage>
        <taxon>Eukaryota</taxon>
        <taxon>Fungi</taxon>
        <taxon>Dikarya</taxon>
        <taxon>Ascomycota</taxon>
        <taxon>Pezizomycotina</taxon>
        <taxon>Sordariomycetes</taxon>
        <taxon>Sordariomycetidae</taxon>
        <taxon>Sordariales</taxon>
        <taxon>Lasiosphaeriaceae</taxon>
        <taxon>Immersiella</taxon>
    </lineage>
</organism>
<gene>
    <name evidence="2" type="ORF">B0T14DRAFT_570376</name>
</gene>
<dbReference type="PANTHER" id="PTHR42085:SF2">
    <property type="entry name" value="F-BOX DOMAIN-CONTAINING PROTEIN"/>
    <property type="match status" value="1"/>
</dbReference>
<evidence type="ECO:0000313" key="2">
    <source>
        <dbReference type="EMBL" id="KAK0614441.1"/>
    </source>
</evidence>
<comment type="caution">
    <text evidence="2">The sequence shown here is derived from an EMBL/GenBank/DDBJ whole genome shotgun (WGS) entry which is preliminary data.</text>
</comment>
<keyword evidence="3" id="KW-1185">Reference proteome</keyword>
<evidence type="ECO:0000256" key="1">
    <source>
        <dbReference type="SAM" id="MobiDB-lite"/>
    </source>
</evidence>
<proteinExistence type="predicted"/>
<accession>A0AA39WFG5</accession>
<dbReference type="EMBL" id="JAULSU010000006">
    <property type="protein sequence ID" value="KAK0614441.1"/>
    <property type="molecule type" value="Genomic_DNA"/>
</dbReference>
<dbReference type="InterPro" id="IPR038883">
    <property type="entry name" value="AN11006-like"/>
</dbReference>
<dbReference type="Proteomes" id="UP001175000">
    <property type="component" value="Unassembled WGS sequence"/>
</dbReference>
<name>A0AA39WFG5_9PEZI</name>
<dbReference type="AlphaFoldDB" id="A0AA39WFG5"/>
<feature type="region of interest" description="Disordered" evidence="1">
    <location>
        <begin position="1"/>
        <end position="23"/>
    </location>
</feature>
<protein>
    <submittedName>
        <fullName evidence="2">Uncharacterized protein</fullName>
    </submittedName>
</protein>
<sequence>MKPEPRRLASPRTGSPMELNAAPMANRQDPAFLRLPLAVRRTIYGVLGMTRQCPVYLSSRRPTKKLTRARQPGDFWDTSHGCEEPSPWLCWHKQCLIGDADMFPSDSRLCGCERFPFELTHISRQVREEVLDAFFETNLFVLHSKDLNLHTFTDFPLFTDVQTRHLARMTRLVIRLSAWSCPWGHDQTLSRAFMDATVRDEYCTLCGTRPISSQSHLDPRSMRLLEAWDGLCRRLGSGRRPGKTDLTLICDIDGIEDGSLASRVVEPLTKYLPLLRSCTIRLGSNPAAKHLAAVARDTALRLTGQTHVPLATKPFPFAKLPWELKLSVLRHFYRANFDRVVVVNGRLVRGLATVDNPWRRCFGWPVLVDWTKRCCFECTETRLDCCCPTEFASFAPKCTCSGEDPMALFLVDRDTRLVAIEAFYSTVHFTICHSNLAASLDFLPDAALPYIRKLTLRLTSPHCANWSRSLAHVLSVVDYDFQTPSHHLGGKFREMPSAPCESRRIKPVPGEMSRETFSSVLSLLLSSGTTPLHLTFDVRDACPELLKTHWEPCGHKAYFGFDSTTSQYTRKGIIGGKILTEAEWLEKEEEPYEKWRMTRIKGEPWYEQRVHEHDAPDTIFPFVYYFSYDFAVAVKEAFEKENCMRDLGSLRFQLWNWFDWLDTHLERGVLEGWLVPKDSIDVPGEMEEM</sequence>